<dbReference type="Pfam" id="PF20684">
    <property type="entry name" value="Fung_rhodopsin"/>
    <property type="match status" value="1"/>
</dbReference>
<comment type="similarity">
    <text evidence="5">Belongs to the SAT4 family.</text>
</comment>
<accession>A0A136JH22</accession>
<evidence type="ECO:0000256" key="1">
    <source>
        <dbReference type="ARBA" id="ARBA00004141"/>
    </source>
</evidence>
<dbReference type="OrthoDB" id="5329176at2759"/>
<dbReference type="GO" id="GO:0016020">
    <property type="term" value="C:membrane"/>
    <property type="evidence" value="ECO:0007669"/>
    <property type="project" value="UniProtKB-SubCell"/>
</dbReference>
<dbReference type="InParanoid" id="A0A136JH22"/>
<evidence type="ECO:0000259" key="8">
    <source>
        <dbReference type="Pfam" id="PF20684"/>
    </source>
</evidence>
<keyword evidence="2 7" id="KW-0812">Transmembrane</keyword>
<feature type="transmembrane region" description="Helical" evidence="7">
    <location>
        <begin position="56"/>
        <end position="78"/>
    </location>
</feature>
<feature type="transmembrane region" description="Helical" evidence="7">
    <location>
        <begin position="210"/>
        <end position="228"/>
    </location>
</feature>
<dbReference type="InterPro" id="IPR052337">
    <property type="entry name" value="SAT4-like"/>
</dbReference>
<organism evidence="9 10">
    <name type="scientific">Microdochium bolleyi</name>
    <dbReference type="NCBI Taxonomy" id="196109"/>
    <lineage>
        <taxon>Eukaryota</taxon>
        <taxon>Fungi</taxon>
        <taxon>Dikarya</taxon>
        <taxon>Ascomycota</taxon>
        <taxon>Pezizomycotina</taxon>
        <taxon>Sordariomycetes</taxon>
        <taxon>Xylariomycetidae</taxon>
        <taxon>Xylariales</taxon>
        <taxon>Microdochiaceae</taxon>
        <taxon>Microdochium</taxon>
    </lineage>
</organism>
<dbReference type="PANTHER" id="PTHR33048:SF57">
    <property type="entry name" value="INTEGRAL MEMBRANE PROTEIN-RELATED"/>
    <property type="match status" value="1"/>
</dbReference>
<dbReference type="Proteomes" id="UP000070501">
    <property type="component" value="Unassembled WGS sequence"/>
</dbReference>
<reference evidence="10" key="1">
    <citation type="submission" date="2016-02" db="EMBL/GenBank/DDBJ databases">
        <title>Draft genome sequence of Microdochium bolleyi, a fungal endophyte of beachgrass.</title>
        <authorList>
            <consortium name="DOE Joint Genome Institute"/>
            <person name="David A.S."/>
            <person name="May G."/>
            <person name="Haridas S."/>
            <person name="Lim J."/>
            <person name="Wang M."/>
            <person name="Labutti K."/>
            <person name="Lipzen A."/>
            <person name="Barry K."/>
            <person name="Grigoriev I.V."/>
        </authorList>
    </citation>
    <scope>NUCLEOTIDE SEQUENCE [LARGE SCALE GENOMIC DNA]</scope>
    <source>
        <strain evidence="10">J235TASD1</strain>
    </source>
</reference>
<sequence length="466" mass="51349">MVFIFPVIYPSQVMFISLCVVFAVLPVGAVIARVLARRMSNRKLDLSDKIMIGACALLVIYQGVNISAVLVGGLGIPATQIEEEFGIRPSQEMFIKHLLAMQVMWTTDITVVKISILTLYLRIFTMRAFIIAAKITMAFCVMWLIIMGTGSVFICRPLALYWDPTLPGQCGNLYALWITTGTLNILTDLAILILPMPYLYGLEIATYRKVVLIATFGVGFIVCIVSSIRLKALLGYQQADSTGTTIPTALLSVMEPALGIILGCVPLLRPLFGGRYSATGTARLGPSSGSGQKDSKGSSKNSSGNHGGRRSAFNRIRDHDSCSETQLRPDVHGEYEVGAGRATPNGGRTASERTTSMEMGRISMKKTWAVDEELADRDDDNDNDDDDHIHRHHQHHQQQQQYHEEEDMKNEPSYPAPVHEAAGSSPRQFRDSNRLSRGAIGHGCAYCQPRQYMLPHTSTIVEADKK</sequence>
<evidence type="ECO:0000256" key="3">
    <source>
        <dbReference type="ARBA" id="ARBA00022989"/>
    </source>
</evidence>
<keyword evidence="10" id="KW-1185">Reference proteome</keyword>
<comment type="subcellular location">
    <subcellularLocation>
        <location evidence="1">Membrane</location>
        <topology evidence="1">Multi-pass membrane protein</topology>
    </subcellularLocation>
</comment>
<evidence type="ECO:0000256" key="5">
    <source>
        <dbReference type="ARBA" id="ARBA00038359"/>
    </source>
</evidence>
<feature type="domain" description="Rhodopsin" evidence="8">
    <location>
        <begin position="32"/>
        <end position="272"/>
    </location>
</feature>
<dbReference type="EMBL" id="KQ964245">
    <property type="protein sequence ID" value="KXJ96465.1"/>
    <property type="molecule type" value="Genomic_DNA"/>
</dbReference>
<dbReference type="PANTHER" id="PTHR33048">
    <property type="entry name" value="PTH11-LIKE INTEGRAL MEMBRANE PROTEIN (AFU_ORTHOLOGUE AFUA_5G11245)"/>
    <property type="match status" value="1"/>
</dbReference>
<evidence type="ECO:0000313" key="9">
    <source>
        <dbReference type="EMBL" id="KXJ96465.1"/>
    </source>
</evidence>
<feature type="compositionally biased region" description="Low complexity" evidence="6">
    <location>
        <begin position="285"/>
        <end position="304"/>
    </location>
</feature>
<keyword evidence="4 7" id="KW-0472">Membrane</keyword>
<proteinExistence type="inferred from homology"/>
<keyword evidence="3 7" id="KW-1133">Transmembrane helix</keyword>
<evidence type="ECO:0000256" key="2">
    <source>
        <dbReference type="ARBA" id="ARBA00022692"/>
    </source>
</evidence>
<evidence type="ECO:0000256" key="4">
    <source>
        <dbReference type="ARBA" id="ARBA00023136"/>
    </source>
</evidence>
<evidence type="ECO:0000313" key="10">
    <source>
        <dbReference type="Proteomes" id="UP000070501"/>
    </source>
</evidence>
<feature type="transmembrane region" description="Helical" evidence="7">
    <location>
        <begin position="12"/>
        <end position="35"/>
    </location>
</feature>
<feature type="compositionally biased region" description="Acidic residues" evidence="6">
    <location>
        <begin position="376"/>
        <end position="386"/>
    </location>
</feature>
<dbReference type="InterPro" id="IPR049326">
    <property type="entry name" value="Rhodopsin_dom_fungi"/>
</dbReference>
<protein>
    <recommendedName>
        <fullName evidence="8">Rhodopsin domain-containing protein</fullName>
    </recommendedName>
</protein>
<feature type="region of interest" description="Disordered" evidence="6">
    <location>
        <begin position="282"/>
        <end position="362"/>
    </location>
</feature>
<dbReference type="AlphaFoldDB" id="A0A136JH22"/>
<evidence type="ECO:0000256" key="7">
    <source>
        <dbReference type="SAM" id="Phobius"/>
    </source>
</evidence>
<evidence type="ECO:0000256" key="6">
    <source>
        <dbReference type="SAM" id="MobiDB-lite"/>
    </source>
</evidence>
<feature type="region of interest" description="Disordered" evidence="6">
    <location>
        <begin position="376"/>
        <end position="434"/>
    </location>
</feature>
<feature type="compositionally biased region" description="Basic and acidic residues" evidence="6">
    <location>
        <begin position="315"/>
        <end position="335"/>
    </location>
</feature>
<gene>
    <name evidence="9" type="ORF">Micbo1qcDRAFT_199277</name>
</gene>
<feature type="compositionally biased region" description="Polar residues" evidence="6">
    <location>
        <begin position="346"/>
        <end position="357"/>
    </location>
</feature>
<feature type="transmembrane region" description="Helical" evidence="7">
    <location>
        <begin position="174"/>
        <end position="198"/>
    </location>
</feature>
<name>A0A136JH22_9PEZI</name>
<feature type="transmembrane region" description="Helical" evidence="7">
    <location>
        <begin position="98"/>
        <end position="121"/>
    </location>
</feature>
<feature type="transmembrane region" description="Helical" evidence="7">
    <location>
        <begin position="128"/>
        <end position="154"/>
    </location>
</feature>